<dbReference type="STRING" id="1173027.Mic7113_6121"/>
<dbReference type="eggNOG" id="COG2199">
    <property type="taxonomic scope" value="Bacteria"/>
</dbReference>
<protein>
    <recommendedName>
        <fullName evidence="3">DUF1816 domain-containing protein</fullName>
    </recommendedName>
</protein>
<accession>K9WMS7</accession>
<evidence type="ECO:0000313" key="1">
    <source>
        <dbReference type="EMBL" id="AFZ21715.1"/>
    </source>
</evidence>
<dbReference type="InterPro" id="IPR014945">
    <property type="entry name" value="DUF1816"/>
</dbReference>
<keyword evidence="2" id="KW-1185">Reference proteome</keyword>
<evidence type="ECO:0008006" key="3">
    <source>
        <dbReference type="Google" id="ProtNLM"/>
    </source>
</evidence>
<proteinExistence type="predicted"/>
<dbReference type="Pfam" id="PF08846">
    <property type="entry name" value="DUF1816"/>
    <property type="match status" value="1"/>
</dbReference>
<dbReference type="EMBL" id="CP003630">
    <property type="protein sequence ID" value="AFZ21715.1"/>
    <property type="molecule type" value="Genomic_DNA"/>
</dbReference>
<dbReference type="KEGG" id="mic:Mic7113_6121"/>
<dbReference type="Proteomes" id="UP000010471">
    <property type="component" value="Chromosome"/>
</dbReference>
<reference evidence="1 2" key="1">
    <citation type="submission" date="2012-06" db="EMBL/GenBank/DDBJ databases">
        <title>Finished chromosome of genome of Microcoleus sp. PCC 7113.</title>
        <authorList>
            <consortium name="US DOE Joint Genome Institute"/>
            <person name="Gugger M."/>
            <person name="Coursin T."/>
            <person name="Rippka R."/>
            <person name="Tandeau De Marsac N."/>
            <person name="Huntemann M."/>
            <person name="Wei C.-L."/>
            <person name="Han J."/>
            <person name="Detter J.C."/>
            <person name="Han C."/>
            <person name="Tapia R."/>
            <person name="Chen A."/>
            <person name="Kyrpides N."/>
            <person name="Mavromatis K."/>
            <person name="Markowitz V."/>
            <person name="Szeto E."/>
            <person name="Ivanova N."/>
            <person name="Pagani I."/>
            <person name="Pati A."/>
            <person name="Goodwin L."/>
            <person name="Nordberg H.P."/>
            <person name="Cantor M.N."/>
            <person name="Hua S.X."/>
            <person name="Woyke T."/>
            <person name="Kerfeld C.A."/>
        </authorList>
    </citation>
    <scope>NUCLEOTIDE SEQUENCE [LARGE SCALE GENOMIC DNA]</scope>
    <source>
        <strain evidence="1 2">PCC 7113</strain>
    </source>
</reference>
<evidence type="ECO:0000313" key="2">
    <source>
        <dbReference type="Proteomes" id="UP000010471"/>
    </source>
</evidence>
<dbReference type="HOGENOM" id="CLU_168933_0_0_3"/>
<sequence length="116" mass="13061">MLGVFFFFVFFALIVLLLQLPKRQTTTATSSLNVALPTPAPEEFSESTDNGMAWWVKIVTETPHCTYFFGPFDSSSEAKQNQSGYLEDLEQEGAQGIEVAILQDRPETLTIYDEQE</sequence>
<organism evidence="1 2">
    <name type="scientific">Allocoleopsis franciscana PCC 7113</name>
    <dbReference type="NCBI Taxonomy" id="1173027"/>
    <lineage>
        <taxon>Bacteria</taxon>
        <taxon>Bacillati</taxon>
        <taxon>Cyanobacteriota</taxon>
        <taxon>Cyanophyceae</taxon>
        <taxon>Coleofasciculales</taxon>
        <taxon>Coleofasciculaceae</taxon>
        <taxon>Allocoleopsis</taxon>
        <taxon>Allocoleopsis franciscana</taxon>
    </lineage>
</organism>
<dbReference type="AlphaFoldDB" id="K9WMS7"/>
<name>K9WMS7_9CYAN</name>
<gene>
    <name evidence="1" type="ORF">Mic7113_6121</name>
</gene>
<dbReference type="RefSeq" id="WP_015185844.1">
    <property type="nucleotide sequence ID" value="NC_019738.1"/>
</dbReference>